<evidence type="ECO:0000256" key="1">
    <source>
        <dbReference type="SAM" id="SignalP"/>
    </source>
</evidence>
<evidence type="ECO:0000313" key="3">
    <source>
        <dbReference type="Proteomes" id="UP000019149"/>
    </source>
</evidence>
<name>W6TZH9_ECHGR</name>
<feature type="signal peptide" evidence="1">
    <location>
        <begin position="1"/>
        <end position="16"/>
    </location>
</feature>
<keyword evidence="1" id="KW-0732">Signal</keyword>
<organism evidence="2 3">
    <name type="scientific">Echinococcus granulosus</name>
    <name type="common">Hydatid tapeworm</name>
    <dbReference type="NCBI Taxonomy" id="6210"/>
    <lineage>
        <taxon>Eukaryota</taxon>
        <taxon>Metazoa</taxon>
        <taxon>Spiralia</taxon>
        <taxon>Lophotrochozoa</taxon>
        <taxon>Platyhelminthes</taxon>
        <taxon>Cestoda</taxon>
        <taxon>Eucestoda</taxon>
        <taxon>Cyclophyllidea</taxon>
        <taxon>Taeniidae</taxon>
        <taxon>Echinococcus</taxon>
        <taxon>Echinococcus granulosus group</taxon>
    </lineage>
</organism>
<comment type="caution">
    <text evidence="2">The sequence shown here is derived from an EMBL/GenBank/DDBJ whole genome shotgun (WGS) entry which is preliminary data.</text>
</comment>
<protein>
    <submittedName>
        <fullName evidence="2">Uncharacterized protein</fullName>
    </submittedName>
</protein>
<feature type="chain" id="PRO_5004883977" evidence="1">
    <location>
        <begin position="17"/>
        <end position="39"/>
    </location>
</feature>
<dbReference type="KEGG" id="egl:EGR_11017"/>
<dbReference type="AlphaFoldDB" id="W6TZH9"/>
<proteinExistence type="predicted"/>
<dbReference type="Proteomes" id="UP000019149">
    <property type="component" value="Unassembled WGS sequence"/>
</dbReference>
<evidence type="ECO:0000313" key="2">
    <source>
        <dbReference type="EMBL" id="EUB54123.1"/>
    </source>
</evidence>
<dbReference type="EMBL" id="APAU02000331">
    <property type="protein sequence ID" value="EUB54123.1"/>
    <property type="molecule type" value="Genomic_DNA"/>
</dbReference>
<dbReference type="RefSeq" id="XP_024345319.1">
    <property type="nucleotide sequence ID" value="XM_024500266.1"/>
</dbReference>
<reference evidence="2 3" key="1">
    <citation type="journal article" date="2013" name="Nat. Genet.">
        <title>The genome of the hydatid tapeworm Echinococcus granulosus.</title>
        <authorList>
            <person name="Zheng H."/>
            <person name="Zhang W."/>
            <person name="Zhang L."/>
            <person name="Zhang Z."/>
            <person name="Li J."/>
            <person name="Lu G."/>
            <person name="Zhu Y."/>
            <person name="Wang Y."/>
            <person name="Huang Y."/>
            <person name="Liu J."/>
            <person name="Kang H."/>
            <person name="Chen J."/>
            <person name="Wang L."/>
            <person name="Chen A."/>
            <person name="Yu S."/>
            <person name="Gao Z."/>
            <person name="Jin L."/>
            <person name="Gu W."/>
            <person name="Wang Z."/>
            <person name="Zhao L."/>
            <person name="Shi B."/>
            <person name="Wen H."/>
            <person name="Lin R."/>
            <person name="Jones M.K."/>
            <person name="Brejova B."/>
            <person name="Vinar T."/>
            <person name="Zhao G."/>
            <person name="McManus D.P."/>
            <person name="Chen Z."/>
            <person name="Zhou Y."/>
            <person name="Wang S."/>
        </authorList>
    </citation>
    <scope>NUCLEOTIDE SEQUENCE [LARGE SCALE GENOMIC DNA]</scope>
</reference>
<keyword evidence="3" id="KW-1185">Reference proteome</keyword>
<dbReference type="GeneID" id="36346732"/>
<gene>
    <name evidence="2" type="ORF">EGR_11017</name>
</gene>
<accession>W6TZH9</accession>
<sequence>MVHGGGFLRCIQAILGFTTLFTKGLKIADAEEMPVKGQR</sequence>
<dbReference type="CTD" id="36346732"/>